<accession>A0A2C9XT04</accession>
<proteinExistence type="predicted"/>
<reference evidence="2 3" key="1">
    <citation type="submission" date="2017-05" db="EMBL/GenBank/DDBJ databases">
        <title>The Genome Sequence of Enterococcus sp. 10A9_DIV0425.</title>
        <authorList>
            <consortium name="The Broad Institute Genomics Platform"/>
            <consortium name="The Broad Institute Genomic Center for Infectious Diseases"/>
            <person name="Earl A."/>
            <person name="Manson A."/>
            <person name="Schwartman J."/>
            <person name="Gilmore M."/>
            <person name="Abouelleil A."/>
            <person name="Cao P."/>
            <person name="Chapman S."/>
            <person name="Cusick C."/>
            <person name="Shea T."/>
            <person name="Young S."/>
            <person name="Neafsey D."/>
            <person name="Nusbaum C."/>
            <person name="Birren B."/>
        </authorList>
    </citation>
    <scope>NUCLEOTIDE SEQUENCE [LARGE SCALE GENOMIC DNA]</scope>
    <source>
        <strain evidence="2 3">10A9_DIV0425</strain>
    </source>
</reference>
<evidence type="ECO:0000313" key="3">
    <source>
        <dbReference type="Proteomes" id="UP000194933"/>
    </source>
</evidence>
<protein>
    <recommendedName>
        <fullName evidence="1">CRISPR-associated protein CXXC-CXXC domain-containing protein</fullName>
    </recommendedName>
</protein>
<dbReference type="STRING" id="1987383.A5844_000769"/>
<dbReference type="RefSeq" id="WP_086283952.1">
    <property type="nucleotide sequence ID" value="NZ_NGMO01000001.1"/>
</dbReference>
<dbReference type="InterPro" id="IPR019121">
    <property type="entry name" value="CRISPR-assoc_CXXC-CXXC_dom"/>
</dbReference>
<name>A0A2C9XT04_9ENTE</name>
<gene>
    <name evidence="2" type="ORF">A5844_000769</name>
</gene>
<feature type="domain" description="CRISPR-associated protein CXXC-CXXC" evidence="1">
    <location>
        <begin position="230"/>
        <end position="291"/>
    </location>
</feature>
<dbReference type="Pfam" id="PF09706">
    <property type="entry name" value="Cas_CXXC_CXXC"/>
    <property type="match status" value="1"/>
</dbReference>
<comment type="caution">
    <text evidence="2">The sequence shown here is derived from an EMBL/GenBank/DDBJ whole genome shotgun (WGS) entry which is preliminary data.</text>
</comment>
<dbReference type="EMBL" id="NGMO01000001">
    <property type="protein sequence ID" value="OTP12536.1"/>
    <property type="molecule type" value="Genomic_DNA"/>
</dbReference>
<organism evidence="2 3">
    <name type="scientific">Candidatus Enterococcus wittei</name>
    <dbReference type="NCBI Taxonomy" id="1987383"/>
    <lineage>
        <taxon>Bacteria</taxon>
        <taxon>Bacillati</taxon>
        <taxon>Bacillota</taxon>
        <taxon>Bacilli</taxon>
        <taxon>Lactobacillales</taxon>
        <taxon>Enterococcaceae</taxon>
        <taxon>Enterococcus</taxon>
    </lineage>
</organism>
<sequence>MDSLLNDAVLQFRLNSWMENVAVCGLVNILGEDKMTIKDQSIEIAVKELQNFEEEYFAYFVKQYKKLSSLTKILAYEEDMKRHQQENFVHFDLKAYEKLHKYLADLTRYGNSNSYQAVYPLIDSPVDMVSLIKQAKVDNLKKGMFDQNKVKIIEQVKNSYQVLTEILTYYHRKDVQRYLAAKIQIYSVINNGYNNVSFLNSQESKGDFYVKYHDYFVEPVMSYLAENHKKDKLSCTNCSRPIKKGNISYSFINQVGYDVNRKQSNAWGFTNDLFMCPICRLLYTCVPAGFTYVYRQGLFVNDNHTVQSLINVNTGIRLNILNLNKTEVKTTDTYGALIRTLQDEMNQQSHRELNDIQVIRYENDHYYFNILPKHILKTIDASKEQLLDLFKAGFIINGEYQSIYKEILNRLMNNTNLFSLIHQVLRVKISGGQVYTNTYQLMKMIEINQNFLKELFQMKKLEKEKLDRIRQDGYFFKKEYANENKANSIGLKLLNALKANNKDTFMDLLLNSYMYLNKQIPKYFTEIFLDDEWFKTIGYCFVTGMIGEAHKNEGGNNNE</sequence>
<evidence type="ECO:0000259" key="1">
    <source>
        <dbReference type="Pfam" id="PF09706"/>
    </source>
</evidence>
<dbReference type="Proteomes" id="UP000194933">
    <property type="component" value="Unassembled WGS sequence"/>
</dbReference>
<keyword evidence="3" id="KW-1185">Reference proteome</keyword>
<evidence type="ECO:0000313" key="2">
    <source>
        <dbReference type="EMBL" id="OTP12536.1"/>
    </source>
</evidence>
<dbReference type="AlphaFoldDB" id="A0A2C9XT04"/>